<gene>
    <name evidence="2" type="ORF">EBB45_00965</name>
</gene>
<evidence type="ECO:0000313" key="3">
    <source>
        <dbReference type="Proteomes" id="UP000274033"/>
    </source>
</evidence>
<feature type="chain" id="PRO_5017976438" evidence="1">
    <location>
        <begin position="26"/>
        <end position="233"/>
    </location>
</feature>
<accession>A0A3N9UJJ8</accession>
<reference evidence="2 3" key="1">
    <citation type="journal article" date="2013" name="J. Microbiol.">
        <title>Lysinibacillus chungkukjangi sp. nov., isolated from Chungkukjang, Korean fermented soybean food.</title>
        <authorList>
            <person name="Kim S.J."/>
            <person name="Jang Y.H."/>
            <person name="Hamada M."/>
            <person name="Ahn J.H."/>
            <person name="Weon H.Y."/>
            <person name="Suzuki K."/>
            <person name="Whang K.S."/>
            <person name="Kwon S.W."/>
        </authorList>
    </citation>
    <scope>NUCLEOTIDE SEQUENCE [LARGE SCALE GENOMIC DNA]</scope>
    <source>
        <strain evidence="2 3">MCCC 1A12701</strain>
    </source>
</reference>
<evidence type="ECO:0000256" key="1">
    <source>
        <dbReference type="SAM" id="SignalP"/>
    </source>
</evidence>
<evidence type="ECO:0000313" key="2">
    <source>
        <dbReference type="EMBL" id="RQW76150.1"/>
    </source>
</evidence>
<dbReference type="RefSeq" id="WP_124761701.1">
    <property type="nucleotide sequence ID" value="NZ_JAFBDY010000001.1"/>
</dbReference>
<keyword evidence="3" id="KW-1185">Reference proteome</keyword>
<dbReference type="Proteomes" id="UP000274033">
    <property type="component" value="Unassembled WGS sequence"/>
</dbReference>
<name>A0A3N9UJJ8_9BACI</name>
<comment type="caution">
    <text evidence="2">The sequence shown here is derived from an EMBL/GenBank/DDBJ whole genome shotgun (WGS) entry which is preliminary data.</text>
</comment>
<keyword evidence="1" id="KW-0732">Signal</keyword>
<sequence>MKKAISLSLACLIGFGSVAPNFASAAENIDSKQVLEKNDLIVEPEIKALKSKEENVTKFEFTYNDETVIAEHNTKTGEFSVDGEIVAIITSGKGKPVDSQIQVQNNISALASYPTYKIGSPGQSVWVHKYYDVSQVKFLSTQLTVVAVAAALSAAFLFDDKPSIKASALISAATTVLSTITTNATYNMTFNHYSGKANTTSKSDFWDSVGVFKGTVTGTNRICTIDFYYSWDI</sequence>
<feature type="signal peptide" evidence="1">
    <location>
        <begin position="1"/>
        <end position="25"/>
    </location>
</feature>
<protein>
    <submittedName>
        <fullName evidence="2">Uncharacterized protein</fullName>
    </submittedName>
</protein>
<dbReference type="EMBL" id="RRCT01000001">
    <property type="protein sequence ID" value="RQW76150.1"/>
    <property type="molecule type" value="Genomic_DNA"/>
</dbReference>
<dbReference type="AlphaFoldDB" id="A0A3N9UJJ8"/>
<organism evidence="2 3">
    <name type="scientific">Lysinibacillus composti</name>
    <dbReference type="NCBI Taxonomy" id="720633"/>
    <lineage>
        <taxon>Bacteria</taxon>
        <taxon>Bacillati</taxon>
        <taxon>Bacillota</taxon>
        <taxon>Bacilli</taxon>
        <taxon>Bacillales</taxon>
        <taxon>Bacillaceae</taxon>
        <taxon>Lysinibacillus</taxon>
    </lineage>
</organism>
<proteinExistence type="predicted"/>